<evidence type="ECO:0000256" key="3">
    <source>
        <dbReference type="ARBA" id="ARBA00022741"/>
    </source>
</evidence>
<dbReference type="GO" id="GO:0016887">
    <property type="term" value="F:ATP hydrolysis activity"/>
    <property type="evidence" value="ECO:0007669"/>
    <property type="project" value="InterPro"/>
</dbReference>
<dbReference type="InterPro" id="IPR013216">
    <property type="entry name" value="Methyltransf_11"/>
</dbReference>
<comment type="similarity">
    <text evidence="1">Belongs to the ABC transporter superfamily.</text>
</comment>
<dbReference type="Pfam" id="PF08241">
    <property type="entry name" value="Methyltransf_11"/>
    <property type="match status" value="1"/>
</dbReference>
<dbReference type="InterPro" id="IPR027417">
    <property type="entry name" value="P-loop_NTPase"/>
</dbReference>
<dbReference type="AlphaFoldDB" id="D1YW16"/>
<organism evidence="6 7">
    <name type="scientific">Methanocella paludicola (strain DSM 17711 / JCM 13418 / NBRC 101707 / SANAE)</name>
    <dbReference type="NCBI Taxonomy" id="304371"/>
    <lineage>
        <taxon>Archaea</taxon>
        <taxon>Methanobacteriati</taxon>
        <taxon>Methanobacteriota</taxon>
        <taxon>Stenosarchaea group</taxon>
        <taxon>Methanomicrobia</taxon>
        <taxon>Methanocellales</taxon>
        <taxon>Methanocellaceae</taxon>
        <taxon>Methanocella</taxon>
    </lineage>
</organism>
<protein>
    <submittedName>
        <fullName evidence="6">ABC transporter ATP binding protein</fullName>
    </submittedName>
</protein>
<evidence type="ECO:0000256" key="4">
    <source>
        <dbReference type="ARBA" id="ARBA00022840"/>
    </source>
</evidence>
<dbReference type="Gene3D" id="3.40.50.300">
    <property type="entry name" value="P-loop containing nucleotide triphosphate hydrolases"/>
    <property type="match status" value="1"/>
</dbReference>
<evidence type="ECO:0000256" key="2">
    <source>
        <dbReference type="ARBA" id="ARBA00022448"/>
    </source>
</evidence>
<gene>
    <name evidence="6" type="ordered locus">MCP_0566</name>
</gene>
<sequence>MPIAVMADTGAGIKFWDAVSQKYDNAVDGTMGKNLRPTALEKLSQEAGLGRAVELGCGTGYFTKTLARVADSVVATDFCEGMLARAMERLSSAGNITFQKEDCMKTSFPDDTFDTVLMALVLNYIPDPAAALAEARRILKPGGRLIIVNPDNSFIGEARKRLSSYKLMAGYGDAQVRYPQTFRNLSADGLYKMLETAGFKIEASELIRDDPGSYECAIDAMEYVRAAKATEDFDMLMSVVKSHGRRGRPGNAIDVRYLVKNYGKFPAVCGVSFYVRTGEVFALLGPNGAGKTTIVEVLELLKTPTRGFISIFGNAVLTGIRTELGGNPFPGEKRDYGNIKERIGVLPQGFNLFGLLTVYENIDYFARMYSKHVDVDRMIDELGLREKRNALFKDLSGGLKQRVGIAIALINDPDIVFLDEPTTGLDPRSRRDVWEAIKAIKAKGKTVFLTTHYMDEAYHLADRVCIINKGIVIVEGTPEDLINRHGGGNVLVIRECNAEALDPLSKAIPGSTIEGDSVLVKLRGSDGMASIAKAVEVIKSGGFACREIYVKKPTLEDVFLNLTGENLVEGGT</sequence>
<dbReference type="eggNOG" id="arCOG00194">
    <property type="taxonomic scope" value="Archaea"/>
</dbReference>
<reference evidence="6 7" key="2">
    <citation type="journal article" date="2008" name="Int. J. Syst. Evol. Microbiol.">
        <title>Methanocella paludicola gen. nov., sp. nov., a methane-producing archaeon, the first isolate of the lineage 'Rice Cluster I', and proposal of the new archaeal order Methanocellales ord. nov.</title>
        <authorList>
            <person name="Sakai S."/>
            <person name="Imachi H."/>
            <person name="Hanada S."/>
            <person name="Ohashi A."/>
            <person name="Harada H."/>
            <person name="Kamagata Y."/>
        </authorList>
    </citation>
    <scope>NUCLEOTIDE SEQUENCE [LARGE SCALE GENOMIC DNA]</scope>
    <source>
        <strain evidence="7">DSM 17711 / JCM 13418 / NBRC 101707 / SANAE</strain>
    </source>
</reference>
<name>D1YW16_METPS</name>
<reference evidence="6 7" key="1">
    <citation type="journal article" date="2007" name="Appl. Environ. Microbiol.">
        <title>Isolation of key methanogens for global methane emission from rice paddy fields: a novel isolate affiliated with the clone cluster rice cluster I.</title>
        <authorList>
            <person name="Sakai S."/>
            <person name="Imachi H."/>
            <person name="Sekiguchi Y."/>
            <person name="Ohashi A."/>
            <person name="Harada H."/>
            <person name="Kamagata Y."/>
        </authorList>
    </citation>
    <scope>NUCLEOTIDE SEQUENCE [LARGE SCALE GENOMIC DNA]</scope>
    <source>
        <strain evidence="7">DSM 17711 / JCM 13418 / NBRC 101707 / SANAE</strain>
    </source>
</reference>
<accession>D1YW16</accession>
<feature type="domain" description="ABC transporter" evidence="5">
    <location>
        <begin position="253"/>
        <end position="494"/>
    </location>
</feature>
<dbReference type="Gene3D" id="3.40.50.150">
    <property type="entry name" value="Vaccinia Virus protein VP39"/>
    <property type="match status" value="1"/>
</dbReference>
<dbReference type="Pfam" id="PF00005">
    <property type="entry name" value="ABC_tran"/>
    <property type="match status" value="1"/>
</dbReference>
<dbReference type="EMBL" id="AP011532">
    <property type="protein sequence ID" value="BAI60638.1"/>
    <property type="molecule type" value="Genomic_DNA"/>
</dbReference>
<dbReference type="InterPro" id="IPR003593">
    <property type="entry name" value="AAA+_ATPase"/>
</dbReference>
<evidence type="ECO:0000259" key="5">
    <source>
        <dbReference type="PROSITE" id="PS50893"/>
    </source>
</evidence>
<keyword evidence="7" id="KW-1185">Reference proteome</keyword>
<dbReference type="Proteomes" id="UP000001882">
    <property type="component" value="Chromosome"/>
</dbReference>
<dbReference type="PROSITE" id="PS50893">
    <property type="entry name" value="ABC_TRANSPORTER_2"/>
    <property type="match status" value="1"/>
</dbReference>
<dbReference type="InParanoid" id="D1YW16"/>
<dbReference type="STRING" id="304371.MCP_0566"/>
<reference evidence="7" key="3">
    <citation type="journal article" date="2011" name="PLoS ONE">
        <title>Genome sequence of a mesophilic hydrogenotrophic methanogen Methanocella paludicola, the first cultivated representative of the order Methanocellales.</title>
        <authorList>
            <person name="Sakai S."/>
            <person name="Takaki Y."/>
            <person name="Shimamura S."/>
            <person name="Sekine M."/>
            <person name="Tajima T."/>
            <person name="Kosugi H."/>
            <person name="Ichikawa N."/>
            <person name="Tasumi E."/>
            <person name="Hiraki A.T."/>
            <person name="Shimizu A."/>
            <person name="Kato Y."/>
            <person name="Nishiko R."/>
            <person name="Mori K."/>
            <person name="Fujita N."/>
            <person name="Imachi H."/>
            <person name="Takai K."/>
        </authorList>
    </citation>
    <scope>NUCLEOTIDE SEQUENCE [LARGE SCALE GENOMIC DNA]</scope>
    <source>
        <strain evidence="7">DSM 17711 / JCM 13418 / NBRC 101707 / SANAE</strain>
    </source>
</reference>
<keyword evidence="4" id="KW-0067">ATP-binding</keyword>
<evidence type="ECO:0000313" key="7">
    <source>
        <dbReference type="Proteomes" id="UP000001882"/>
    </source>
</evidence>
<dbReference type="RefSeq" id="WP_012899318.1">
    <property type="nucleotide sequence ID" value="NC_013665.1"/>
</dbReference>
<keyword evidence="2" id="KW-0813">Transport</keyword>
<keyword evidence="3" id="KW-0547">Nucleotide-binding</keyword>
<dbReference type="GO" id="GO:0005524">
    <property type="term" value="F:ATP binding"/>
    <property type="evidence" value="ECO:0007669"/>
    <property type="project" value="UniProtKB-KW"/>
</dbReference>
<evidence type="ECO:0000256" key="1">
    <source>
        <dbReference type="ARBA" id="ARBA00005417"/>
    </source>
</evidence>
<dbReference type="GeneID" id="8680629"/>
<dbReference type="SMART" id="SM00382">
    <property type="entry name" value="AAA"/>
    <property type="match status" value="1"/>
</dbReference>
<dbReference type="SUPFAM" id="SSF53335">
    <property type="entry name" value="S-adenosyl-L-methionine-dependent methyltransferases"/>
    <property type="match status" value="1"/>
</dbReference>
<proteinExistence type="inferred from homology"/>
<dbReference type="PANTHER" id="PTHR42711">
    <property type="entry name" value="ABC TRANSPORTER ATP-BINDING PROTEIN"/>
    <property type="match status" value="1"/>
</dbReference>
<dbReference type="InterPro" id="IPR050763">
    <property type="entry name" value="ABC_transporter_ATP-binding"/>
</dbReference>
<dbReference type="PATRIC" id="fig|304371.9.peg.580"/>
<dbReference type="InterPro" id="IPR029063">
    <property type="entry name" value="SAM-dependent_MTases_sf"/>
</dbReference>
<dbReference type="KEGG" id="mpd:MCP_0566"/>
<dbReference type="InterPro" id="IPR003439">
    <property type="entry name" value="ABC_transporter-like_ATP-bd"/>
</dbReference>
<dbReference type="PANTHER" id="PTHR42711:SF5">
    <property type="entry name" value="ABC TRANSPORTER ATP-BINDING PROTEIN NATA"/>
    <property type="match status" value="1"/>
</dbReference>
<evidence type="ECO:0000313" key="6">
    <source>
        <dbReference type="EMBL" id="BAI60638.1"/>
    </source>
</evidence>
<dbReference type="eggNOG" id="arCOG04347">
    <property type="taxonomic scope" value="Archaea"/>
</dbReference>
<dbReference type="GO" id="GO:0008757">
    <property type="term" value="F:S-adenosylmethionine-dependent methyltransferase activity"/>
    <property type="evidence" value="ECO:0007669"/>
    <property type="project" value="InterPro"/>
</dbReference>
<dbReference type="SUPFAM" id="SSF52540">
    <property type="entry name" value="P-loop containing nucleoside triphosphate hydrolases"/>
    <property type="match status" value="1"/>
</dbReference>
<dbReference type="CDD" id="cd02440">
    <property type="entry name" value="AdoMet_MTases"/>
    <property type="match status" value="1"/>
</dbReference>